<organism evidence="1">
    <name type="scientific">Rhizophora mucronata</name>
    <name type="common">Asiatic mangrove</name>
    <dbReference type="NCBI Taxonomy" id="61149"/>
    <lineage>
        <taxon>Eukaryota</taxon>
        <taxon>Viridiplantae</taxon>
        <taxon>Streptophyta</taxon>
        <taxon>Embryophyta</taxon>
        <taxon>Tracheophyta</taxon>
        <taxon>Spermatophyta</taxon>
        <taxon>Magnoliopsida</taxon>
        <taxon>eudicotyledons</taxon>
        <taxon>Gunneridae</taxon>
        <taxon>Pentapetalae</taxon>
        <taxon>rosids</taxon>
        <taxon>fabids</taxon>
        <taxon>Malpighiales</taxon>
        <taxon>Rhizophoraceae</taxon>
        <taxon>Rhizophora</taxon>
    </lineage>
</organism>
<protein>
    <submittedName>
        <fullName evidence="1">Uncharacterized protein</fullName>
    </submittedName>
</protein>
<name>A0A2P2Q2D4_RHIMU</name>
<proteinExistence type="predicted"/>
<reference evidence="1" key="1">
    <citation type="submission" date="2018-02" db="EMBL/GenBank/DDBJ databases">
        <title>Rhizophora mucronata_Transcriptome.</title>
        <authorList>
            <person name="Meera S.P."/>
            <person name="Sreeshan A."/>
            <person name="Augustine A."/>
        </authorList>
    </citation>
    <scope>NUCLEOTIDE SEQUENCE</scope>
    <source>
        <tissue evidence="1">Leaf</tissue>
    </source>
</reference>
<evidence type="ECO:0000313" key="1">
    <source>
        <dbReference type="EMBL" id="MBX61148.1"/>
    </source>
</evidence>
<sequence>MSGMRMPLCAMSQTPLKV</sequence>
<dbReference type="AlphaFoldDB" id="A0A2P2Q2D4"/>
<accession>A0A2P2Q2D4</accession>
<dbReference type="EMBL" id="GGEC01080664">
    <property type="protein sequence ID" value="MBX61148.1"/>
    <property type="molecule type" value="Transcribed_RNA"/>
</dbReference>